<evidence type="ECO:0000256" key="1">
    <source>
        <dbReference type="ARBA" id="ARBA00007150"/>
    </source>
</evidence>
<feature type="transmembrane region" description="Helical" evidence="7">
    <location>
        <begin position="72"/>
        <end position="92"/>
    </location>
</feature>
<comment type="pathway">
    <text evidence="7">Protein modification; lipoprotein biosynthesis (diacylglyceryl transfer).</text>
</comment>
<evidence type="ECO:0000256" key="5">
    <source>
        <dbReference type="ARBA" id="ARBA00022989"/>
    </source>
</evidence>
<accession>A0ABN0MZ40</accession>
<comment type="subcellular location">
    <subcellularLocation>
        <location evidence="7">Cell membrane</location>
        <topology evidence="7">Multi-pass membrane protein</topology>
    </subcellularLocation>
</comment>
<keyword evidence="6 7" id="KW-0472">Membrane</keyword>
<evidence type="ECO:0000256" key="4">
    <source>
        <dbReference type="ARBA" id="ARBA00022692"/>
    </source>
</evidence>
<reference evidence="8 9" key="1">
    <citation type="submission" date="2013-07" db="EMBL/GenBank/DDBJ databases">
        <title>Isolation of a new Chlamydia species from the feral Sacred Ibis (Threskiornis aethiopicus): Chlamydia ibidis.</title>
        <authorList>
            <person name="Vorimore F."/>
            <person name="Hsia R.-C."/>
            <person name="Huot-Creasy H."/>
            <person name="Bastian S."/>
            <person name="Deruyter L."/>
            <person name="Passet A."/>
            <person name="Sachse K."/>
            <person name="Bavoil P."/>
            <person name="Myers G."/>
            <person name="Laroucau K."/>
        </authorList>
    </citation>
    <scope>NUCLEOTIDE SEQUENCE [LARGE SCALE GENOMIC DNA]</scope>
    <source>
        <strain evidence="8 9">10-1398/6</strain>
    </source>
</reference>
<name>A0ABN0MZ40_9CHLA</name>
<dbReference type="Proteomes" id="UP000016064">
    <property type="component" value="Unassembled WGS sequence"/>
</dbReference>
<protein>
    <recommendedName>
        <fullName evidence="7">Phosphatidylglycerol--prolipoprotein diacylglyceryl transferase</fullName>
        <ecNumber evidence="7">2.5.1.145</ecNumber>
    </recommendedName>
</protein>
<dbReference type="PROSITE" id="PS01311">
    <property type="entry name" value="LGT"/>
    <property type="match status" value="1"/>
</dbReference>
<evidence type="ECO:0000313" key="9">
    <source>
        <dbReference type="Proteomes" id="UP000016064"/>
    </source>
</evidence>
<feature type="transmembrane region" description="Helical" evidence="7">
    <location>
        <begin position="202"/>
        <end position="220"/>
    </location>
</feature>
<feature type="transmembrane region" description="Helical" evidence="7">
    <location>
        <begin position="266"/>
        <end position="284"/>
    </location>
</feature>
<organism evidence="8 9">
    <name type="scientific">Chlamydia ibidis 10-1398/6</name>
    <dbReference type="NCBI Taxonomy" id="1046581"/>
    <lineage>
        <taxon>Bacteria</taxon>
        <taxon>Pseudomonadati</taxon>
        <taxon>Chlamydiota</taxon>
        <taxon>Chlamydiia</taxon>
        <taxon>Chlamydiales</taxon>
        <taxon>Chlamydiaceae</taxon>
        <taxon>Chlamydia/Chlamydophila group</taxon>
        <taxon>Chlamydia</taxon>
    </lineage>
</organism>
<dbReference type="InterPro" id="IPR001640">
    <property type="entry name" value="Lgt"/>
</dbReference>
<feature type="transmembrane region" description="Helical" evidence="7">
    <location>
        <begin position="139"/>
        <end position="159"/>
    </location>
</feature>
<keyword evidence="5 7" id="KW-1133">Transmembrane helix</keyword>
<evidence type="ECO:0000313" key="8">
    <source>
        <dbReference type="EMBL" id="EQM62526.1"/>
    </source>
</evidence>
<comment type="caution">
    <text evidence="8">The sequence shown here is derived from an EMBL/GenBank/DDBJ whole genome shotgun (WGS) entry which is preliminary data.</text>
</comment>
<evidence type="ECO:0000256" key="2">
    <source>
        <dbReference type="ARBA" id="ARBA00022475"/>
    </source>
</evidence>
<gene>
    <name evidence="7 8" type="primary">lgt</name>
    <name evidence="8" type="ORF">H359_0534</name>
</gene>
<feature type="binding site" evidence="7">
    <location>
        <position position="160"/>
    </location>
    <ligand>
        <name>a 1,2-diacyl-sn-glycero-3-phospho-(1'-sn-glycerol)</name>
        <dbReference type="ChEBI" id="CHEBI:64716"/>
    </ligand>
</feature>
<evidence type="ECO:0000256" key="3">
    <source>
        <dbReference type="ARBA" id="ARBA00022679"/>
    </source>
</evidence>
<keyword evidence="8" id="KW-0328">Glycosyltransferase</keyword>
<keyword evidence="2 7" id="KW-1003">Cell membrane</keyword>
<dbReference type="HAMAP" id="MF_01147">
    <property type="entry name" value="Lgt"/>
    <property type="match status" value="1"/>
</dbReference>
<keyword evidence="4 7" id="KW-0812">Transmembrane</keyword>
<dbReference type="NCBIfam" id="NF000775">
    <property type="entry name" value="PRK00052.2-5"/>
    <property type="match status" value="1"/>
</dbReference>
<dbReference type="NCBIfam" id="TIGR00544">
    <property type="entry name" value="lgt"/>
    <property type="match status" value="1"/>
</dbReference>
<dbReference type="GO" id="GO:0016757">
    <property type="term" value="F:glycosyltransferase activity"/>
    <property type="evidence" value="ECO:0007669"/>
    <property type="project" value="UniProtKB-KW"/>
</dbReference>
<evidence type="ECO:0000256" key="7">
    <source>
        <dbReference type="HAMAP-Rule" id="MF_01147"/>
    </source>
</evidence>
<dbReference type="EC" id="2.5.1.145" evidence="7"/>
<dbReference type="PANTHER" id="PTHR30589">
    <property type="entry name" value="PROLIPOPROTEIN DIACYLGLYCERYL TRANSFERASE"/>
    <property type="match status" value="1"/>
</dbReference>
<feature type="transmembrane region" description="Helical" evidence="7">
    <location>
        <begin position="227"/>
        <end position="246"/>
    </location>
</feature>
<dbReference type="Pfam" id="PF01790">
    <property type="entry name" value="LGT"/>
    <property type="match status" value="1"/>
</dbReference>
<dbReference type="RefSeq" id="WP_020370092.1">
    <property type="nucleotide sequence ID" value="NZ_APJW01000002.1"/>
</dbReference>
<sequence>MCFLLSVIRWDYSKILYSSDKWHVNISWYGVCFAVGVLMAYAFGLRLASNVYEESKNYCCTKARFLEILENYGLYSLLFIIPGARIAYVLFYGGKFYFDHPWEIIKIWHGGLSSHGGIAGLLLWTIIFSYAYAKRIPILTFFFLTDLCASVFGYTAFLIRIGNFINQEIVGTPTSLPWGIIFSNPMQGIIGVPVHPVQLYEGVAYFILSTVLYVLSYNCIFRLGSGFATSIACMGVAIIRFFAEFLKTHQGNVVSEFSFLTIGQLLSIPLFLFGLCLGIFCLLFNRNRCS</sequence>
<comment type="function">
    <text evidence="7">Catalyzes the transfer of the diacylglyceryl group from phosphatidylglycerol to the sulfhydryl group of the N-terminal cysteine of a prolipoprotein, the first step in the formation of mature lipoproteins.</text>
</comment>
<feature type="transmembrane region" description="Helical" evidence="7">
    <location>
        <begin position="112"/>
        <end position="132"/>
    </location>
</feature>
<dbReference type="EMBL" id="APJW01000002">
    <property type="protein sequence ID" value="EQM62526.1"/>
    <property type="molecule type" value="Genomic_DNA"/>
</dbReference>
<proteinExistence type="inferred from homology"/>
<dbReference type="PANTHER" id="PTHR30589:SF0">
    <property type="entry name" value="PHOSPHATIDYLGLYCEROL--PROLIPOPROTEIN DIACYLGLYCERYL TRANSFERASE"/>
    <property type="match status" value="1"/>
</dbReference>
<keyword evidence="9" id="KW-1185">Reference proteome</keyword>
<comment type="catalytic activity">
    <reaction evidence="7">
        <text>L-cysteinyl-[prolipoprotein] + a 1,2-diacyl-sn-glycero-3-phospho-(1'-sn-glycerol) = an S-1,2-diacyl-sn-glyceryl-L-cysteinyl-[prolipoprotein] + sn-glycerol 1-phosphate + H(+)</text>
        <dbReference type="Rhea" id="RHEA:56712"/>
        <dbReference type="Rhea" id="RHEA-COMP:14679"/>
        <dbReference type="Rhea" id="RHEA-COMP:14680"/>
        <dbReference type="ChEBI" id="CHEBI:15378"/>
        <dbReference type="ChEBI" id="CHEBI:29950"/>
        <dbReference type="ChEBI" id="CHEBI:57685"/>
        <dbReference type="ChEBI" id="CHEBI:64716"/>
        <dbReference type="ChEBI" id="CHEBI:140658"/>
        <dbReference type="EC" id="2.5.1.145"/>
    </reaction>
</comment>
<keyword evidence="3 7" id="KW-0808">Transferase</keyword>
<feature type="transmembrane region" description="Helical" evidence="7">
    <location>
        <begin position="26"/>
        <end position="48"/>
    </location>
</feature>
<evidence type="ECO:0000256" key="6">
    <source>
        <dbReference type="ARBA" id="ARBA00023136"/>
    </source>
</evidence>
<comment type="similarity">
    <text evidence="1 7">Belongs to the Lgt family.</text>
</comment>